<keyword evidence="5" id="KW-1185">Reference proteome</keyword>
<evidence type="ECO:0000256" key="2">
    <source>
        <dbReference type="ARBA" id="ARBA00022679"/>
    </source>
</evidence>
<feature type="non-terminal residue" evidence="4">
    <location>
        <position position="723"/>
    </location>
</feature>
<dbReference type="SUPFAM" id="SSF53098">
    <property type="entry name" value="Ribonuclease H-like"/>
    <property type="match status" value="1"/>
</dbReference>
<accession>F0YMM7</accession>
<evidence type="ECO:0000313" key="5">
    <source>
        <dbReference type="Proteomes" id="UP000002729"/>
    </source>
</evidence>
<reference evidence="4 5" key="1">
    <citation type="journal article" date="2011" name="Proc. Natl. Acad. Sci. U.S.A.">
        <title>Niche of harmful alga Aureococcus anophagefferens revealed through ecogenomics.</title>
        <authorList>
            <person name="Gobler C.J."/>
            <person name="Berry D.L."/>
            <person name="Dyhrman S.T."/>
            <person name="Wilhelm S.W."/>
            <person name="Salamov A."/>
            <person name="Lobanov A.V."/>
            <person name="Zhang Y."/>
            <person name="Collier J.L."/>
            <person name="Wurch L.L."/>
            <person name="Kustka A.B."/>
            <person name="Dill B.D."/>
            <person name="Shah M."/>
            <person name="VerBerkmoes N.C."/>
            <person name="Kuo A."/>
            <person name="Terry A."/>
            <person name="Pangilinan J."/>
            <person name="Lindquist E.A."/>
            <person name="Lucas S."/>
            <person name="Paulsen I.T."/>
            <person name="Hattenrath-Lehmann T.K."/>
            <person name="Talmage S.C."/>
            <person name="Walker E.A."/>
            <person name="Koch F."/>
            <person name="Burson A.M."/>
            <person name="Marcoval M.A."/>
            <person name="Tang Y.Z."/>
            <person name="Lecleir G.R."/>
            <person name="Coyne K.J."/>
            <person name="Berg G.M."/>
            <person name="Bertrand E.M."/>
            <person name="Saito M.A."/>
            <person name="Gladyshev V.N."/>
            <person name="Grigoriev I.V."/>
        </authorList>
    </citation>
    <scope>NUCLEOTIDE SEQUENCE [LARGE SCALE GENOMIC DNA]</scope>
    <source>
        <strain evidence="5">CCMP 1984</strain>
    </source>
</reference>
<keyword evidence="1" id="KW-0489">Methyltransferase</keyword>
<dbReference type="GO" id="GO:0008168">
    <property type="term" value="F:methyltransferase activity"/>
    <property type="evidence" value="ECO:0007669"/>
    <property type="project" value="UniProtKB-KW"/>
</dbReference>
<dbReference type="InterPro" id="IPR036397">
    <property type="entry name" value="RNaseH_sf"/>
</dbReference>
<dbReference type="Pfam" id="PF00145">
    <property type="entry name" value="DNA_methylase"/>
    <property type="match status" value="1"/>
</dbReference>
<dbReference type="GO" id="GO:0003676">
    <property type="term" value="F:nucleic acid binding"/>
    <property type="evidence" value="ECO:0007669"/>
    <property type="project" value="InterPro"/>
</dbReference>
<dbReference type="AlphaFoldDB" id="F0YMM7"/>
<feature type="region of interest" description="Disordered" evidence="3">
    <location>
        <begin position="473"/>
        <end position="513"/>
    </location>
</feature>
<dbReference type="SUPFAM" id="SSF53335">
    <property type="entry name" value="S-adenosyl-L-methionine-dependent methyltransferases"/>
    <property type="match status" value="1"/>
</dbReference>
<dbReference type="GO" id="GO:0032259">
    <property type="term" value="P:methylation"/>
    <property type="evidence" value="ECO:0007669"/>
    <property type="project" value="UniProtKB-KW"/>
</dbReference>
<evidence type="ECO:0008006" key="6">
    <source>
        <dbReference type="Google" id="ProtNLM"/>
    </source>
</evidence>
<protein>
    <recommendedName>
        <fullName evidence="6">DNA (cytosine-5-)-methyltransferase</fullName>
    </recommendedName>
</protein>
<dbReference type="Proteomes" id="UP000002729">
    <property type="component" value="Unassembled WGS sequence"/>
</dbReference>
<dbReference type="GeneID" id="20226468"/>
<dbReference type="KEGG" id="aaf:AURANDRAFT_67860"/>
<dbReference type="Gene3D" id="3.40.50.150">
    <property type="entry name" value="Vaccinia Virus protein VP39"/>
    <property type="match status" value="1"/>
</dbReference>
<gene>
    <name evidence="4" type="ORF">AURANDRAFT_67860</name>
</gene>
<dbReference type="InterPro" id="IPR012337">
    <property type="entry name" value="RNaseH-like_sf"/>
</dbReference>
<dbReference type="InterPro" id="IPR029063">
    <property type="entry name" value="SAM-dependent_MTases_sf"/>
</dbReference>
<dbReference type="RefSeq" id="XP_009041652.1">
    <property type="nucleotide sequence ID" value="XM_009043404.1"/>
</dbReference>
<dbReference type="InterPro" id="IPR001525">
    <property type="entry name" value="C5_MeTfrase"/>
</dbReference>
<organism evidence="5">
    <name type="scientific">Aureococcus anophagefferens</name>
    <name type="common">Harmful bloom alga</name>
    <dbReference type="NCBI Taxonomy" id="44056"/>
    <lineage>
        <taxon>Eukaryota</taxon>
        <taxon>Sar</taxon>
        <taxon>Stramenopiles</taxon>
        <taxon>Ochrophyta</taxon>
        <taxon>Pelagophyceae</taxon>
        <taxon>Pelagomonadales</taxon>
        <taxon>Pelagomonadaceae</taxon>
        <taxon>Aureococcus</taxon>
    </lineage>
</organism>
<name>F0YMM7_AURAN</name>
<dbReference type="OrthoDB" id="413361at2759"/>
<dbReference type="Gene3D" id="3.30.420.10">
    <property type="entry name" value="Ribonuclease H-like superfamily/Ribonuclease H"/>
    <property type="match status" value="1"/>
</dbReference>
<keyword evidence="2" id="KW-0808">Transferase</keyword>
<evidence type="ECO:0000256" key="3">
    <source>
        <dbReference type="SAM" id="MobiDB-lite"/>
    </source>
</evidence>
<feature type="compositionally biased region" description="Pro residues" evidence="3">
    <location>
        <begin position="489"/>
        <end position="505"/>
    </location>
</feature>
<dbReference type="EMBL" id="GL833165">
    <property type="protein sequence ID" value="EGB03650.1"/>
    <property type="molecule type" value="Genomic_DNA"/>
</dbReference>
<sequence>MEIFAGSGSMSRALRDGGVSIVATCENDPRKAGALANNLPDVHNYGDIHDDSIVGHVWNPRSVSAIAAGVECQDYSKAGARRGLGGPKRRTLERFAHVVRCIGPHLLLVENVWPFVVMLGLAYLVSLLSAPRRNGESRYILRLPTGVEEAELSKSSLHGPVYRDRMLAYFERDDVSPLLPPPAPLIAPKIAERRTLVSCLRAADEVPDDAFWEGRFERLSTPRRAYSGREDSPLVVARLHYDPESAVREGSVVRLRGDGRRWVVLTADVTLHVIAYDRRHPTQRRGVPRERVSEHVHYAYDVFDTTKLLSPRKDGQPPYGGTMLLERPSHPGRASRVLPDEAARAMGIDITGIAEHDVQYVVGDGVTDVYKMQAAARIMERATMLHKVLHERSHAASVAAPLLAAPASPPLRHPTAGPNAPPLMARGLGRDANVVHAAIGHPAQDRFRDTVKGLRVKVDGTVDCAVCKISRMVKSGSARKSRTQNPPAVRRPPPPPHPPPAPPGGQPAKQRPPTLRLDLFGAHSDIPSRTRSQYFLTATLNTNPPHRVGVGLRLKSEAVGEPGGFSGLRMIYNAYAAKGIRVRIVEHDDGGEFVSNKASALYAQLGVASRPRPSERHCEAAERTNRAVYGLTRAMMHAGSVPDNLWEDAACHAVDCLNLHFHGDINAHYAAFQEDVDLSTFYPFYAHVAFFDMHRSERFRTSGALGRYLGAARNYGFGAIRVQ</sequence>
<evidence type="ECO:0000256" key="1">
    <source>
        <dbReference type="ARBA" id="ARBA00022603"/>
    </source>
</evidence>
<proteinExistence type="predicted"/>
<evidence type="ECO:0000313" key="4">
    <source>
        <dbReference type="EMBL" id="EGB03650.1"/>
    </source>
</evidence>
<dbReference type="InParanoid" id="F0YMM7"/>